<dbReference type="eggNOG" id="COG1721">
    <property type="taxonomic scope" value="Bacteria"/>
</dbReference>
<reference evidence="3" key="1">
    <citation type="journal article" date="2011" name="J. Bacteriol.">
        <title>Genome sequences of eight morphologically diverse alphaproteobacteria.</title>
        <authorList>
            <consortium name="US DOE Joint Genome Institute"/>
            <person name="Brown P.J."/>
            <person name="Kysela D.T."/>
            <person name="Buechlein A."/>
            <person name="Hemmerich C."/>
            <person name="Brun Y.V."/>
        </authorList>
    </citation>
    <scope>NUCLEOTIDE SEQUENCE [LARGE SCALE GENOMIC DNA]</scope>
    <source>
        <strain evidence="3">ATCC 15264 / DSM 4735 / LMG 14903 / NBRC 16000 / CB 81</strain>
    </source>
</reference>
<dbReference type="STRING" id="633149.Bresu_2433"/>
<dbReference type="PANTHER" id="PTHR33608">
    <property type="entry name" value="BLL2464 PROTEIN"/>
    <property type="match status" value="1"/>
</dbReference>
<organism evidence="2 3">
    <name type="scientific">Brevundimonas subvibrioides (strain ATCC 15264 / DSM 4735 / LMG 14903 / NBRC 16000 / CB 81)</name>
    <name type="common">Caulobacter subvibrioides</name>
    <dbReference type="NCBI Taxonomy" id="633149"/>
    <lineage>
        <taxon>Bacteria</taxon>
        <taxon>Pseudomonadati</taxon>
        <taxon>Pseudomonadota</taxon>
        <taxon>Alphaproteobacteria</taxon>
        <taxon>Caulobacterales</taxon>
        <taxon>Caulobacteraceae</taxon>
        <taxon>Brevundimonas</taxon>
    </lineage>
</organism>
<dbReference type="PANTHER" id="PTHR33608:SF7">
    <property type="entry name" value="DUF58 DOMAIN-CONTAINING PROTEIN"/>
    <property type="match status" value="1"/>
</dbReference>
<sequence length="300" mass="32968">MSTPALSPLDLPPELRTRLRALSIVPRRAAALASAGMHDSRNRGGGLEFAQYRAYERGDDLRAIDWKLYARSDKFFVRDAERESPIAVWFVLDASASMGQADLARPGWSRFDAARRLVASLIEIALYQGDRFGLIVEAAEGPIVIAPGGGGRHRDRLLLSLAPLQPGGVARWERDVPVFGEQMGRNDLILIVSDGFDETCVATAERLAASGRDVALFQVLTADERDFPFAQAYRFHDPETGQEIVGDGRALRQDYLTRFAAARAALSARLEARGIRHVAHFADESADLPIRTLFRAAGRA</sequence>
<proteinExistence type="predicted"/>
<dbReference type="Proteomes" id="UP000002696">
    <property type="component" value="Chromosome"/>
</dbReference>
<dbReference type="InterPro" id="IPR002881">
    <property type="entry name" value="DUF58"/>
</dbReference>
<evidence type="ECO:0000259" key="1">
    <source>
        <dbReference type="Pfam" id="PF01882"/>
    </source>
</evidence>
<dbReference type="EMBL" id="CP002102">
    <property type="protein sequence ID" value="ADL01742.1"/>
    <property type="molecule type" value="Genomic_DNA"/>
</dbReference>
<name>D9QKS8_BRESC</name>
<dbReference type="InParanoid" id="D9QKS8"/>
<keyword evidence="3" id="KW-1185">Reference proteome</keyword>
<dbReference type="InterPro" id="IPR036465">
    <property type="entry name" value="vWFA_dom_sf"/>
</dbReference>
<dbReference type="RefSeq" id="WP_013269843.1">
    <property type="nucleotide sequence ID" value="NC_014375.1"/>
</dbReference>
<evidence type="ECO:0000313" key="2">
    <source>
        <dbReference type="EMBL" id="ADL01742.1"/>
    </source>
</evidence>
<accession>D9QKS8</accession>
<dbReference type="Gene3D" id="3.40.50.410">
    <property type="entry name" value="von Willebrand factor, type A domain"/>
    <property type="match status" value="1"/>
</dbReference>
<dbReference type="AlphaFoldDB" id="D9QKS8"/>
<evidence type="ECO:0000313" key="3">
    <source>
        <dbReference type="Proteomes" id="UP000002696"/>
    </source>
</evidence>
<gene>
    <name evidence="2" type="ordered locus">Bresu_2433</name>
</gene>
<dbReference type="HOGENOM" id="CLU_054927_3_1_5"/>
<protein>
    <recommendedName>
        <fullName evidence="1">DUF58 domain-containing protein</fullName>
    </recommendedName>
</protein>
<dbReference type="SUPFAM" id="SSF53300">
    <property type="entry name" value="vWA-like"/>
    <property type="match status" value="1"/>
</dbReference>
<dbReference type="Pfam" id="PF01882">
    <property type="entry name" value="DUF58"/>
    <property type="match status" value="1"/>
</dbReference>
<feature type="domain" description="DUF58" evidence="1">
    <location>
        <begin position="51"/>
        <end position="264"/>
    </location>
</feature>
<dbReference type="KEGG" id="bsb:Bresu_2433"/>